<keyword evidence="4" id="KW-0472">Membrane</keyword>
<protein>
    <recommendedName>
        <fullName evidence="4">Acyltransferase</fullName>
        <ecNumber evidence="4">2.3.1.-</ecNumber>
    </recommendedName>
</protein>
<dbReference type="Pfam" id="PF03982">
    <property type="entry name" value="DAGAT"/>
    <property type="match status" value="1"/>
</dbReference>
<evidence type="ECO:0000256" key="4">
    <source>
        <dbReference type="RuleBase" id="RU367023"/>
    </source>
</evidence>
<comment type="similarity">
    <text evidence="1 4">Belongs to the diacylglycerol acyltransferase family.</text>
</comment>
<evidence type="ECO:0000313" key="6">
    <source>
        <dbReference type="Proteomes" id="UP000243579"/>
    </source>
</evidence>
<dbReference type="Proteomes" id="UP000243579">
    <property type="component" value="Unassembled WGS sequence"/>
</dbReference>
<evidence type="ECO:0000256" key="2">
    <source>
        <dbReference type="ARBA" id="ARBA00022679"/>
    </source>
</evidence>
<gene>
    <name evidence="5" type="ORF">ACHHYP_02666</name>
</gene>
<comment type="caution">
    <text evidence="5">The sequence shown here is derived from an EMBL/GenBank/DDBJ whole genome shotgun (WGS) entry which is preliminary data.</text>
</comment>
<feature type="transmembrane region" description="Helical" evidence="4">
    <location>
        <begin position="269"/>
        <end position="290"/>
    </location>
</feature>
<reference evidence="5 6" key="1">
    <citation type="journal article" date="2014" name="Genome Biol. Evol.">
        <title>The secreted proteins of Achlya hypogyna and Thraustotheca clavata identify the ancestral oomycete secretome and reveal gene acquisitions by horizontal gene transfer.</title>
        <authorList>
            <person name="Misner I."/>
            <person name="Blouin N."/>
            <person name="Leonard G."/>
            <person name="Richards T.A."/>
            <person name="Lane C.E."/>
        </authorList>
    </citation>
    <scope>NUCLEOTIDE SEQUENCE [LARGE SCALE GENOMIC DNA]</scope>
    <source>
        <strain evidence="5 6">ATCC 48635</strain>
    </source>
</reference>
<evidence type="ECO:0000313" key="5">
    <source>
        <dbReference type="EMBL" id="OQR93315.1"/>
    </source>
</evidence>
<comment type="subcellular location">
    <subcellularLocation>
        <location evidence="4">Endoplasmic reticulum membrane</location>
        <topology evidence="4">Multi-pass membrane protein</topology>
    </subcellularLocation>
</comment>
<dbReference type="PANTHER" id="PTHR22753:SF14">
    <property type="entry name" value="MONOACYLGLYCEROL_DIACYLGLYCEROL O-ACYLTRANSFERASE"/>
    <property type="match status" value="1"/>
</dbReference>
<feature type="non-terminal residue" evidence="5">
    <location>
        <position position="1"/>
    </location>
</feature>
<dbReference type="EC" id="2.3.1.-" evidence="4"/>
<keyword evidence="4" id="KW-0812">Transmembrane</keyword>
<dbReference type="AlphaFoldDB" id="A0A1V9Z5P1"/>
<proteinExistence type="inferred from homology"/>
<keyword evidence="2 4" id="KW-0808">Transferase</keyword>
<keyword evidence="4" id="KW-1133">Transmembrane helix</keyword>
<keyword evidence="4" id="KW-0256">Endoplasmic reticulum</keyword>
<keyword evidence="3" id="KW-0012">Acyltransferase</keyword>
<sequence>AATQRALHFYCVATSPLPTRSSFAARQIRGELFRKQLPRPRCSRHPQFNSILTAMTSPPDNSHRPLYHDVTKNFVYAFIYNHLYPAFCALYAWSVQGRENVPVSKDARVLFVGYHSTHNWDIMLTGMTIREIMDEVPVGLMHRTLVTCSPWLKAFGCIQGTRANALAAYERGHRACMVIPGGAEEALAGHENAYTVNWKSSKGHLRKGFAELAIEADAVIVPVVVRNMQEMVFNPIFFVLNVTYLSKAYDYLIAAPGIVGWLFLQIKMWLWMMSAMLLVIPIPVKVTVILGKPLRHEKDESAEHFAVRVANAYATLMEKTNPGGLNYTRALRDRFATLKSN</sequence>
<dbReference type="STRING" id="1202772.A0A1V9Z5P1"/>
<dbReference type="GO" id="GO:0005789">
    <property type="term" value="C:endoplasmic reticulum membrane"/>
    <property type="evidence" value="ECO:0007669"/>
    <property type="project" value="UniProtKB-SubCell"/>
</dbReference>
<evidence type="ECO:0000256" key="3">
    <source>
        <dbReference type="ARBA" id="ARBA00023315"/>
    </source>
</evidence>
<dbReference type="GO" id="GO:0008374">
    <property type="term" value="F:O-acyltransferase activity"/>
    <property type="evidence" value="ECO:0007669"/>
    <property type="project" value="InterPro"/>
</dbReference>
<dbReference type="InterPro" id="IPR007130">
    <property type="entry name" value="DAGAT"/>
</dbReference>
<dbReference type="PANTHER" id="PTHR22753">
    <property type="entry name" value="TRANSMEMBRANE PROTEIN 68"/>
    <property type="match status" value="1"/>
</dbReference>
<dbReference type="OrthoDB" id="44277at2759"/>
<evidence type="ECO:0000256" key="1">
    <source>
        <dbReference type="ARBA" id="ARBA00005420"/>
    </source>
</evidence>
<name>A0A1V9Z5P1_ACHHY</name>
<feature type="transmembrane region" description="Helical" evidence="4">
    <location>
        <begin position="236"/>
        <end position="263"/>
    </location>
</feature>
<dbReference type="EMBL" id="JNBR01000415">
    <property type="protein sequence ID" value="OQR93315.1"/>
    <property type="molecule type" value="Genomic_DNA"/>
</dbReference>
<accession>A0A1V9Z5P1</accession>
<keyword evidence="6" id="KW-1185">Reference proteome</keyword>
<organism evidence="5 6">
    <name type="scientific">Achlya hypogyna</name>
    <name type="common">Oomycete</name>
    <name type="synonym">Protoachlya hypogyna</name>
    <dbReference type="NCBI Taxonomy" id="1202772"/>
    <lineage>
        <taxon>Eukaryota</taxon>
        <taxon>Sar</taxon>
        <taxon>Stramenopiles</taxon>
        <taxon>Oomycota</taxon>
        <taxon>Saprolegniomycetes</taxon>
        <taxon>Saprolegniales</taxon>
        <taxon>Achlyaceae</taxon>
        <taxon>Achlya</taxon>
    </lineage>
</organism>